<feature type="transmembrane region" description="Helical" evidence="1">
    <location>
        <begin position="41"/>
        <end position="62"/>
    </location>
</feature>
<reference evidence="2" key="1">
    <citation type="submission" date="2020-11" db="EMBL/GenBank/DDBJ databases">
        <title>Adaptations for nitrogen fixation in a non-lichenized fungal sporocarp promotes dispersal by wood-feeding termites.</title>
        <authorList>
            <consortium name="DOE Joint Genome Institute"/>
            <person name="Koch R.A."/>
            <person name="Yoon G."/>
            <person name="Arayal U."/>
            <person name="Lail K."/>
            <person name="Amirebrahimi M."/>
            <person name="Labutti K."/>
            <person name="Lipzen A."/>
            <person name="Riley R."/>
            <person name="Barry K."/>
            <person name="Henrissat B."/>
            <person name="Grigoriev I.V."/>
            <person name="Herr J.R."/>
            <person name="Aime M.C."/>
        </authorList>
    </citation>
    <scope>NUCLEOTIDE SEQUENCE</scope>
    <source>
        <strain evidence="2">MCA 3950</strain>
    </source>
</reference>
<name>A0A9P7VWA4_9AGAR</name>
<sequence>MHHDYYSHQWTLMLNPKCEVVSVYHVFIVTCNLGLTEGINFTASITIMGLISSMFFLLYALIIRGLANLLLGPSDNKQFCWHYIFSHQ</sequence>
<protein>
    <submittedName>
        <fullName evidence="2">Uncharacterized protein</fullName>
    </submittedName>
</protein>
<gene>
    <name evidence="2" type="ORF">BT62DRAFT_791797</name>
</gene>
<organism evidence="2 3">
    <name type="scientific">Guyanagaster necrorhizus</name>
    <dbReference type="NCBI Taxonomy" id="856835"/>
    <lineage>
        <taxon>Eukaryota</taxon>
        <taxon>Fungi</taxon>
        <taxon>Dikarya</taxon>
        <taxon>Basidiomycota</taxon>
        <taxon>Agaricomycotina</taxon>
        <taxon>Agaricomycetes</taxon>
        <taxon>Agaricomycetidae</taxon>
        <taxon>Agaricales</taxon>
        <taxon>Marasmiineae</taxon>
        <taxon>Physalacriaceae</taxon>
        <taxon>Guyanagaster</taxon>
    </lineage>
</organism>
<evidence type="ECO:0000313" key="2">
    <source>
        <dbReference type="EMBL" id="KAG7447773.1"/>
    </source>
</evidence>
<dbReference type="AlphaFoldDB" id="A0A9P7VWA4"/>
<keyword evidence="3" id="KW-1185">Reference proteome</keyword>
<accession>A0A9P7VWA4</accession>
<proteinExistence type="predicted"/>
<dbReference type="RefSeq" id="XP_043041273.1">
    <property type="nucleotide sequence ID" value="XM_043182305.1"/>
</dbReference>
<comment type="caution">
    <text evidence="2">The sequence shown here is derived from an EMBL/GenBank/DDBJ whole genome shotgun (WGS) entry which is preliminary data.</text>
</comment>
<evidence type="ECO:0000313" key="3">
    <source>
        <dbReference type="Proteomes" id="UP000812287"/>
    </source>
</evidence>
<keyword evidence="1" id="KW-0472">Membrane</keyword>
<evidence type="ECO:0000256" key="1">
    <source>
        <dbReference type="SAM" id="Phobius"/>
    </source>
</evidence>
<keyword evidence="1" id="KW-1133">Transmembrane helix</keyword>
<keyword evidence="1" id="KW-0812">Transmembrane</keyword>
<dbReference type="EMBL" id="MU250531">
    <property type="protein sequence ID" value="KAG7447773.1"/>
    <property type="molecule type" value="Genomic_DNA"/>
</dbReference>
<dbReference type="Proteomes" id="UP000812287">
    <property type="component" value="Unassembled WGS sequence"/>
</dbReference>
<dbReference type="GeneID" id="66104602"/>